<comment type="caution">
    <text evidence="2">The sequence shown here is derived from an EMBL/GenBank/DDBJ whole genome shotgun (WGS) entry which is preliminary data.</text>
</comment>
<evidence type="ECO:0000313" key="3">
    <source>
        <dbReference type="Proteomes" id="UP001152484"/>
    </source>
</evidence>
<dbReference type="AlphaFoldDB" id="A0A9P0YSR1"/>
<proteinExistence type="predicted"/>
<dbReference type="Proteomes" id="UP001152484">
    <property type="component" value="Unassembled WGS sequence"/>
</dbReference>
<keyword evidence="3" id="KW-1185">Reference proteome</keyword>
<accession>A0A9P0YSR1</accession>
<reference evidence="2" key="1">
    <citation type="submission" date="2022-07" db="EMBL/GenBank/DDBJ databases">
        <authorList>
            <person name="Macas J."/>
            <person name="Novak P."/>
            <person name="Neumann P."/>
        </authorList>
    </citation>
    <scope>NUCLEOTIDE SEQUENCE</scope>
</reference>
<sequence>MINIDDVEYKKIGIAFTFVDKPTDVHIMLSPLLGFKGKDIDITLSNDSNTNIVKIMGINRTNLTYFVFEKEINCIYNNIKVEVTQNDFDEEAGKLYVKLSKNRIPSINPPRKDEEVRDQQNSSSSSGRKDHHKAKRGNDESGPKKRIMFKETTLVVIAKFSSLLKCIGLSLRNLLHCNAH</sequence>
<organism evidence="2 3">
    <name type="scientific">Cuscuta europaea</name>
    <name type="common">European dodder</name>
    <dbReference type="NCBI Taxonomy" id="41803"/>
    <lineage>
        <taxon>Eukaryota</taxon>
        <taxon>Viridiplantae</taxon>
        <taxon>Streptophyta</taxon>
        <taxon>Embryophyta</taxon>
        <taxon>Tracheophyta</taxon>
        <taxon>Spermatophyta</taxon>
        <taxon>Magnoliopsida</taxon>
        <taxon>eudicotyledons</taxon>
        <taxon>Gunneridae</taxon>
        <taxon>Pentapetalae</taxon>
        <taxon>asterids</taxon>
        <taxon>lamiids</taxon>
        <taxon>Solanales</taxon>
        <taxon>Convolvulaceae</taxon>
        <taxon>Cuscuteae</taxon>
        <taxon>Cuscuta</taxon>
        <taxon>Cuscuta subgen. Cuscuta</taxon>
    </lineage>
</organism>
<evidence type="ECO:0000313" key="2">
    <source>
        <dbReference type="EMBL" id="CAH9073712.1"/>
    </source>
</evidence>
<feature type="region of interest" description="Disordered" evidence="1">
    <location>
        <begin position="106"/>
        <end position="144"/>
    </location>
</feature>
<protein>
    <submittedName>
        <fullName evidence="2">Uncharacterized protein</fullName>
    </submittedName>
</protein>
<dbReference type="EMBL" id="CAMAPE010000008">
    <property type="protein sequence ID" value="CAH9073712.1"/>
    <property type="molecule type" value="Genomic_DNA"/>
</dbReference>
<dbReference type="OrthoDB" id="1315783at2759"/>
<gene>
    <name evidence="2" type="ORF">CEURO_LOCUS4913</name>
</gene>
<name>A0A9P0YSR1_CUSEU</name>
<evidence type="ECO:0000256" key="1">
    <source>
        <dbReference type="SAM" id="MobiDB-lite"/>
    </source>
</evidence>